<dbReference type="OrthoDB" id="9759607at2"/>
<evidence type="ECO:0000313" key="9">
    <source>
        <dbReference type="Proteomes" id="UP000198601"/>
    </source>
</evidence>
<dbReference type="InterPro" id="IPR033479">
    <property type="entry name" value="dCache_1"/>
</dbReference>
<dbReference type="InterPro" id="IPR029151">
    <property type="entry name" value="Sensor-like_sf"/>
</dbReference>
<dbReference type="PANTHER" id="PTHR45138:SF9">
    <property type="entry name" value="DIGUANYLATE CYCLASE DGCM-RELATED"/>
    <property type="match status" value="1"/>
</dbReference>
<evidence type="ECO:0000256" key="6">
    <source>
        <dbReference type="SAM" id="Phobius"/>
    </source>
</evidence>
<evidence type="ECO:0000256" key="5">
    <source>
        <dbReference type="ARBA" id="ARBA00023136"/>
    </source>
</evidence>
<dbReference type="SUPFAM" id="SSF103190">
    <property type="entry name" value="Sensory domain-like"/>
    <property type="match status" value="2"/>
</dbReference>
<keyword evidence="2" id="KW-1003">Cell membrane</keyword>
<evidence type="ECO:0000256" key="2">
    <source>
        <dbReference type="ARBA" id="ARBA00022475"/>
    </source>
</evidence>
<dbReference type="Gene3D" id="3.30.70.270">
    <property type="match status" value="1"/>
</dbReference>
<evidence type="ECO:0000256" key="1">
    <source>
        <dbReference type="ARBA" id="ARBA00004651"/>
    </source>
</evidence>
<dbReference type="InterPro" id="IPR043128">
    <property type="entry name" value="Rev_trsase/Diguanyl_cyclase"/>
</dbReference>
<reference evidence="9" key="1">
    <citation type="submission" date="2016-10" db="EMBL/GenBank/DDBJ databases">
        <authorList>
            <person name="Varghese N."/>
            <person name="Submissions S."/>
        </authorList>
    </citation>
    <scope>NUCLEOTIDE SEQUENCE [LARGE SCALE GENOMIC DNA]</scope>
    <source>
        <strain evidence="9">CGMCC 1.8946</strain>
    </source>
</reference>
<dbReference type="InterPro" id="IPR050469">
    <property type="entry name" value="Diguanylate_Cyclase"/>
</dbReference>
<dbReference type="GO" id="GO:0005886">
    <property type="term" value="C:plasma membrane"/>
    <property type="evidence" value="ECO:0007669"/>
    <property type="project" value="UniProtKB-SubCell"/>
</dbReference>
<dbReference type="Proteomes" id="UP000198601">
    <property type="component" value="Unassembled WGS sequence"/>
</dbReference>
<dbReference type="Gene3D" id="6.10.340.10">
    <property type="match status" value="1"/>
</dbReference>
<keyword evidence="5 6" id="KW-0472">Membrane</keyword>
<name>A0A1G4SXH5_9BACL</name>
<dbReference type="CDD" id="cd18773">
    <property type="entry name" value="PDC1_HK_sensor"/>
    <property type="match status" value="1"/>
</dbReference>
<dbReference type="Pfam" id="PF02743">
    <property type="entry name" value="dCache_1"/>
    <property type="match status" value="1"/>
</dbReference>
<feature type="transmembrane region" description="Helical" evidence="6">
    <location>
        <begin position="59"/>
        <end position="83"/>
    </location>
</feature>
<dbReference type="PANTHER" id="PTHR45138">
    <property type="entry name" value="REGULATORY COMPONENTS OF SENSORY TRANSDUCTION SYSTEM"/>
    <property type="match status" value="1"/>
</dbReference>
<dbReference type="PROSITE" id="PS50887">
    <property type="entry name" value="GGDEF"/>
    <property type="match status" value="1"/>
</dbReference>
<evidence type="ECO:0000256" key="4">
    <source>
        <dbReference type="ARBA" id="ARBA00022989"/>
    </source>
</evidence>
<dbReference type="EMBL" id="FMTT01000037">
    <property type="protein sequence ID" value="SCW73892.1"/>
    <property type="molecule type" value="Genomic_DNA"/>
</dbReference>
<sequence>MANCWPRSASWIHFCLGRPTKRIIANDVELWVSYLGVEEANAISGLCGIDVAKKKKISLVTLLTGLVSLSVALTLTILLLASYHSNRQSLFKTRFALNHSAATKISQTIDSLFQSMRAGLKYTGAYISVNHLSNEQELQKQLELLRLSGNFFNSITVVDETGLVRSVTPSSDGTVGQHITAEAADEALASRKPYISKPYTSSTGRRIVFMSEPLYDKDGVYRGFIGGSLYLQEDNILNMMFGKHNIDSDGSYFYIVSSDGHLLYHPDKSRIGEDNSANPVVQKVLRGGSGYDQVTNSHGIPFLSGYSPVPENGWGVIVQSPISVVYGELNRYIRTILFYTLVPFALLMITAIWLARRLARPFVSLANLASQLGRGERIVLPDIKHHWNREADLLTQTITMALNDLQKQTDQLAHAAMTDSLTGLTNRRTFESIMAQWTEKRQPFALIVMDIDRFKSINDTYGHQAGDEVLKHLARIVASSVRSNDVCCRYGGEEFVVLLPFTTAPDARITAERVRTAFETRENPLGIRPTISLGIAHYPSHAESAEMLFQRADHALYQAKEAGRNRTIVAD</sequence>
<protein>
    <submittedName>
        <fullName evidence="8">Diguanylate cyclase (GGDEF) domain-containing protein</fullName>
    </submittedName>
</protein>
<keyword evidence="9" id="KW-1185">Reference proteome</keyword>
<dbReference type="SUPFAM" id="SSF55073">
    <property type="entry name" value="Nucleotide cyclase"/>
    <property type="match status" value="1"/>
</dbReference>
<accession>A0A1G4SXH5</accession>
<gene>
    <name evidence="8" type="ORF">SAMN04487970_103739</name>
</gene>
<dbReference type="NCBIfam" id="TIGR00254">
    <property type="entry name" value="GGDEF"/>
    <property type="match status" value="1"/>
</dbReference>
<dbReference type="CDD" id="cd01949">
    <property type="entry name" value="GGDEF"/>
    <property type="match status" value="1"/>
</dbReference>
<feature type="domain" description="GGDEF" evidence="7">
    <location>
        <begin position="442"/>
        <end position="571"/>
    </location>
</feature>
<dbReference type="AlphaFoldDB" id="A0A1G4SXH5"/>
<dbReference type="Gene3D" id="3.30.450.20">
    <property type="entry name" value="PAS domain"/>
    <property type="match status" value="2"/>
</dbReference>
<dbReference type="Pfam" id="PF00990">
    <property type="entry name" value="GGDEF"/>
    <property type="match status" value="1"/>
</dbReference>
<dbReference type="STRING" id="624147.SAMN04487970_103739"/>
<dbReference type="CDD" id="cd12912">
    <property type="entry name" value="PDC2_MCP_like"/>
    <property type="match status" value="1"/>
</dbReference>
<comment type="subcellular location">
    <subcellularLocation>
        <location evidence="1">Cell membrane</location>
        <topology evidence="1">Multi-pass membrane protein</topology>
    </subcellularLocation>
</comment>
<dbReference type="FunFam" id="3.30.70.270:FF:000001">
    <property type="entry name" value="Diguanylate cyclase domain protein"/>
    <property type="match status" value="1"/>
</dbReference>
<dbReference type="SMART" id="SM00267">
    <property type="entry name" value="GGDEF"/>
    <property type="match status" value="1"/>
</dbReference>
<proteinExistence type="predicted"/>
<dbReference type="InterPro" id="IPR000160">
    <property type="entry name" value="GGDEF_dom"/>
</dbReference>
<evidence type="ECO:0000313" key="8">
    <source>
        <dbReference type="EMBL" id="SCW73892.1"/>
    </source>
</evidence>
<keyword evidence="4 6" id="KW-1133">Transmembrane helix</keyword>
<keyword evidence="3 6" id="KW-0812">Transmembrane</keyword>
<feature type="transmembrane region" description="Helical" evidence="6">
    <location>
        <begin position="336"/>
        <end position="355"/>
    </location>
</feature>
<dbReference type="InterPro" id="IPR029787">
    <property type="entry name" value="Nucleotide_cyclase"/>
</dbReference>
<evidence type="ECO:0000256" key="3">
    <source>
        <dbReference type="ARBA" id="ARBA00022692"/>
    </source>
</evidence>
<dbReference type="GO" id="GO:0052621">
    <property type="term" value="F:diguanylate cyclase activity"/>
    <property type="evidence" value="ECO:0007669"/>
    <property type="project" value="TreeGrafter"/>
</dbReference>
<organism evidence="8 9">
    <name type="scientific">Paenibacillus tianmuensis</name>
    <dbReference type="NCBI Taxonomy" id="624147"/>
    <lineage>
        <taxon>Bacteria</taxon>
        <taxon>Bacillati</taxon>
        <taxon>Bacillota</taxon>
        <taxon>Bacilli</taxon>
        <taxon>Bacillales</taxon>
        <taxon>Paenibacillaceae</taxon>
        <taxon>Paenibacillus</taxon>
    </lineage>
</organism>
<evidence type="ECO:0000259" key="7">
    <source>
        <dbReference type="PROSITE" id="PS50887"/>
    </source>
</evidence>